<accession>A0A372IR67</accession>
<proteinExistence type="predicted"/>
<dbReference type="Gene3D" id="3.40.1550.10">
    <property type="entry name" value="CheC-like"/>
    <property type="match status" value="1"/>
</dbReference>
<evidence type="ECO:0000259" key="2">
    <source>
        <dbReference type="Pfam" id="PF13690"/>
    </source>
</evidence>
<dbReference type="InterPro" id="IPR028976">
    <property type="entry name" value="CheC-like_sf"/>
</dbReference>
<dbReference type="SUPFAM" id="SSF103039">
    <property type="entry name" value="CheC-like"/>
    <property type="match status" value="1"/>
</dbReference>
<dbReference type="Pfam" id="PF13690">
    <property type="entry name" value="CheX"/>
    <property type="match status" value="1"/>
</dbReference>
<dbReference type="PANTHER" id="PTHR39452">
    <property type="entry name" value="CHEY-P PHOSPHATASE CHEX"/>
    <property type="match status" value="1"/>
</dbReference>
<dbReference type="InterPro" id="IPR038756">
    <property type="entry name" value="CheX-like"/>
</dbReference>
<reference evidence="3 4" key="1">
    <citation type="submission" date="2018-08" db="EMBL/GenBank/DDBJ databases">
        <title>Acidipila sp. 4G-K13, an acidobacterium isolated from forest soil.</title>
        <authorList>
            <person name="Gao Z.-H."/>
            <person name="Qiu L.-H."/>
        </authorList>
    </citation>
    <scope>NUCLEOTIDE SEQUENCE [LARGE SCALE GENOMIC DNA]</scope>
    <source>
        <strain evidence="3 4">4G-K13</strain>
    </source>
</reference>
<sequence length="206" mass="22725">MCARPLRPAPWAISANPSLRSRSRTGYSRCSTQSELQLNHRETEKRMATSARISEAEVYRQHLDQTVEEVFGMMMGLPCSIVEEWPAEERETISAVIGLAGAMSGACVLRAGESVAIRMAEHLTGMEITGLDPTVKDAVGEVCNMIAGAWKGKLPALASACMLSTPTVVTGTSYELYPQRAEFRIERCYQFESCAFSFTIFSEEIR</sequence>
<dbReference type="CDD" id="cd17906">
    <property type="entry name" value="CheX"/>
    <property type="match status" value="1"/>
</dbReference>
<dbReference type="AlphaFoldDB" id="A0A372IR67"/>
<evidence type="ECO:0000313" key="3">
    <source>
        <dbReference type="EMBL" id="RFU17437.1"/>
    </source>
</evidence>
<organism evidence="3 4">
    <name type="scientific">Paracidobacterium acidisoli</name>
    <dbReference type="NCBI Taxonomy" id="2303751"/>
    <lineage>
        <taxon>Bacteria</taxon>
        <taxon>Pseudomonadati</taxon>
        <taxon>Acidobacteriota</taxon>
        <taxon>Terriglobia</taxon>
        <taxon>Terriglobales</taxon>
        <taxon>Acidobacteriaceae</taxon>
        <taxon>Paracidobacterium</taxon>
    </lineage>
</organism>
<feature type="domain" description="Chemotaxis phosphatase CheX-like" evidence="2">
    <location>
        <begin position="93"/>
        <end position="178"/>
    </location>
</feature>
<evidence type="ECO:0000313" key="4">
    <source>
        <dbReference type="Proteomes" id="UP000264702"/>
    </source>
</evidence>
<comment type="caution">
    <text evidence="3">The sequence shown here is derived from an EMBL/GenBank/DDBJ whole genome shotgun (WGS) entry which is preliminary data.</text>
</comment>
<keyword evidence="1" id="KW-0145">Chemotaxis</keyword>
<name>A0A372IR67_9BACT</name>
<gene>
    <name evidence="3" type="ORF">D0Y96_04590</name>
</gene>
<evidence type="ECO:0000256" key="1">
    <source>
        <dbReference type="ARBA" id="ARBA00022500"/>
    </source>
</evidence>
<dbReference type="EMBL" id="QVQT01000002">
    <property type="protein sequence ID" value="RFU17437.1"/>
    <property type="molecule type" value="Genomic_DNA"/>
</dbReference>
<dbReference type="PANTHER" id="PTHR39452:SF1">
    <property type="entry name" value="CHEY-P PHOSPHATASE CHEX"/>
    <property type="match status" value="1"/>
</dbReference>
<keyword evidence="4" id="KW-1185">Reference proteome</keyword>
<protein>
    <submittedName>
        <fullName evidence="3">Chemotaxis protein CheX</fullName>
    </submittedName>
</protein>
<dbReference type="GO" id="GO:0006935">
    <property type="term" value="P:chemotaxis"/>
    <property type="evidence" value="ECO:0007669"/>
    <property type="project" value="UniProtKB-KW"/>
</dbReference>
<dbReference type="InterPro" id="IPR028051">
    <property type="entry name" value="CheX-like_dom"/>
</dbReference>
<dbReference type="Proteomes" id="UP000264702">
    <property type="component" value="Unassembled WGS sequence"/>
</dbReference>